<dbReference type="CDD" id="cd15482">
    <property type="entry name" value="Sialidase_non-viral"/>
    <property type="match status" value="1"/>
</dbReference>
<dbReference type="Proteomes" id="UP001190700">
    <property type="component" value="Unassembled WGS sequence"/>
</dbReference>
<evidence type="ECO:0000313" key="2">
    <source>
        <dbReference type="EMBL" id="KAK3256546.1"/>
    </source>
</evidence>
<dbReference type="AlphaFoldDB" id="A0AAE0KPZ1"/>
<feature type="domain" description="Sialidase" evidence="1">
    <location>
        <begin position="26"/>
        <end position="152"/>
    </location>
</feature>
<evidence type="ECO:0000313" key="3">
    <source>
        <dbReference type="Proteomes" id="UP001190700"/>
    </source>
</evidence>
<dbReference type="Pfam" id="PF13088">
    <property type="entry name" value="BNR_2"/>
    <property type="match status" value="1"/>
</dbReference>
<dbReference type="PANTHER" id="PTHR43752">
    <property type="entry name" value="BNR/ASP-BOX REPEAT FAMILY PROTEIN"/>
    <property type="match status" value="1"/>
</dbReference>
<keyword evidence="3" id="KW-1185">Reference proteome</keyword>
<proteinExistence type="predicted"/>
<dbReference type="EMBL" id="LGRX02021557">
    <property type="protein sequence ID" value="KAK3256546.1"/>
    <property type="molecule type" value="Genomic_DNA"/>
</dbReference>
<protein>
    <recommendedName>
        <fullName evidence="1">Sialidase domain-containing protein</fullName>
    </recommendedName>
</protein>
<reference evidence="2 3" key="1">
    <citation type="journal article" date="2015" name="Genome Biol. Evol.">
        <title>Comparative Genomics of a Bacterivorous Green Alga Reveals Evolutionary Causalities and Consequences of Phago-Mixotrophic Mode of Nutrition.</title>
        <authorList>
            <person name="Burns J.A."/>
            <person name="Paasch A."/>
            <person name="Narechania A."/>
            <person name="Kim E."/>
        </authorList>
    </citation>
    <scope>NUCLEOTIDE SEQUENCE [LARGE SCALE GENOMIC DNA]</scope>
    <source>
        <strain evidence="2 3">PLY_AMNH</strain>
    </source>
</reference>
<feature type="non-terminal residue" evidence="2">
    <location>
        <position position="1"/>
    </location>
</feature>
<name>A0AAE0KPZ1_9CHLO</name>
<dbReference type="Gene3D" id="2.120.10.10">
    <property type="match status" value="1"/>
</dbReference>
<dbReference type="InterPro" id="IPR011040">
    <property type="entry name" value="Sialidase"/>
</dbReference>
<dbReference type="SUPFAM" id="SSF50939">
    <property type="entry name" value="Sialidases"/>
    <property type="match status" value="1"/>
</dbReference>
<organism evidence="2 3">
    <name type="scientific">Cymbomonas tetramitiformis</name>
    <dbReference type="NCBI Taxonomy" id="36881"/>
    <lineage>
        <taxon>Eukaryota</taxon>
        <taxon>Viridiplantae</taxon>
        <taxon>Chlorophyta</taxon>
        <taxon>Pyramimonadophyceae</taxon>
        <taxon>Pyramimonadales</taxon>
        <taxon>Pyramimonadaceae</taxon>
        <taxon>Cymbomonas</taxon>
    </lineage>
</organism>
<sequence length="275" mass="29919">VLVALPSHGKSSATDLDSPSHLLRRFGAGQASVVRIRGRTLRAFLRDRLARHIWVSSSSNEGKTWTTPVSTPLPNNNKAVEVEKLASGRLVIAFCNVQGKDRFSPLSIALSDDNGETWPYVRDLQVHAFGATHGKTELSYPSLAVSGKYIHITFTYSKPGANRMSIRHMCITEDWIMSGTPSRGWYKPGKESPQTAAALPPGTEAKVPLVAQPKVPPPKAARPSQSTPVSDVSEVPILNIDDFVGAELVSLNGTALLEKKQEAKQEVSQFVLDWS</sequence>
<evidence type="ECO:0000259" key="1">
    <source>
        <dbReference type="Pfam" id="PF13088"/>
    </source>
</evidence>
<accession>A0AAE0KPZ1</accession>
<dbReference type="PANTHER" id="PTHR43752:SF2">
    <property type="entry name" value="BNR_ASP-BOX REPEAT FAMILY PROTEIN"/>
    <property type="match status" value="1"/>
</dbReference>
<gene>
    <name evidence="2" type="ORF">CYMTET_34322</name>
</gene>
<comment type="caution">
    <text evidence="2">The sequence shown here is derived from an EMBL/GenBank/DDBJ whole genome shotgun (WGS) entry which is preliminary data.</text>
</comment>
<dbReference type="InterPro" id="IPR036278">
    <property type="entry name" value="Sialidase_sf"/>
</dbReference>